<accession>A0A2T6ZNX1</accession>
<dbReference type="Pfam" id="PF07081">
    <property type="entry name" value="DUF1349"/>
    <property type="match status" value="1"/>
</dbReference>
<proteinExistence type="predicted"/>
<dbReference type="Proteomes" id="UP000244722">
    <property type="component" value="Unassembled WGS sequence"/>
</dbReference>
<dbReference type="InterPro" id="IPR009784">
    <property type="entry name" value="DUF1349"/>
</dbReference>
<gene>
    <name evidence="1" type="ORF">B9Z19DRAFT_948308</name>
</gene>
<feature type="non-terminal residue" evidence="1">
    <location>
        <position position="1"/>
    </location>
</feature>
<name>A0A2T6ZNX1_TUBBO</name>
<dbReference type="EMBL" id="NESQ01000159">
    <property type="protein sequence ID" value="PUU77189.1"/>
    <property type="molecule type" value="Genomic_DNA"/>
</dbReference>
<dbReference type="Gene3D" id="2.60.120.200">
    <property type="match status" value="1"/>
</dbReference>
<dbReference type="PANTHER" id="PTHR35332:SF2">
    <property type="entry name" value="REGULATION OF ENOLASE PROTEIN 1"/>
    <property type="match status" value="1"/>
</dbReference>
<reference evidence="1 2" key="1">
    <citation type="submission" date="2017-04" db="EMBL/GenBank/DDBJ databases">
        <title>Draft genome sequence of Tuber borchii Vittad., a whitish edible truffle.</title>
        <authorList>
            <consortium name="DOE Joint Genome Institute"/>
            <person name="Murat C."/>
            <person name="Kuo A."/>
            <person name="Barry K.W."/>
            <person name="Clum A."/>
            <person name="Dockter R.B."/>
            <person name="Fauchery L."/>
            <person name="Iotti M."/>
            <person name="Kohler A."/>
            <person name="Labutti K."/>
            <person name="Lindquist E.A."/>
            <person name="Lipzen A."/>
            <person name="Ohm R.A."/>
            <person name="Wang M."/>
            <person name="Grigoriev I.V."/>
            <person name="Zambonelli A."/>
            <person name="Martin F.M."/>
        </authorList>
    </citation>
    <scope>NUCLEOTIDE SEQUENCE [LARGE SCALE GENOMIC DNA]</scope>
    <source>
        <strain evidence="1 2">Tbo3840</strain>
    </source>
</reference>
<sequence length="185" mass="20551">LSTEPVTDLWRKPPGLIASNQSTLYTPLHLSTFVSATASFRADWKTLYDQAGLILLFPHSEALTKPLIELPDDHPPAWIKSGIEFVNGIPNRGTVSAPFNLWADWSLVPSSDAGLSITFEREGAVNGGQLGSSLQIFLMEGEEGVKSKTMVREITWVFEEELVKRDPVVWVGVYLAKPTRDRQED</sequence>
<dbReference type="PANTHER" id="PTHR35332">
    <property type="entry name" value="REGULATION OF ENOLASE PROTEIN 1"/>
    <property type="match status" value="1"/>
</dbReference>
<dbReference type="STRING" id="42251.A0A2T6ZNX1"/>
<keyword evidence="2" id="KW-1185">Reference proteome</keyword>
<feature type="non-terminal residue" evidence="1">
    <location>
        <position position="185"/>
    </location>
</feature>
<dbReference type="OrthoDB" id="42525at2759"/>
<protein>
    <submittedName>
        <fullName evidence="1">Uncharacterized protein</fullName>
    </submittedName>
</protein>
<evidence type="ECO:0000313" key="2">
    <source>
        <dbReference type="Proteomes" id="UP000244722"/>
    </source>
</evidence>
<comment type="caution">
    <text evidence="1">The sequence shown here is derived from an EMBL/GenBank/DDBJ whole genome shotgun (WGS) entry which is preliminary data.</text>
</comment>
<evidence type="ECO:0000313" key="1">
    <source>
        <dbReference type="EMBL" id="PUU77189.1"/>
    </source>
</evidence>
<dbReference type="AlphaFoldDB" id="A0A2T6ZNX1"/>
<organism evidence="1 2">
    <name type="scientific">Tuber borchii</name>
    <name type="common">White truffle</name>
    <dbReference type="NCBI Taxonomy" id="42251"/>
    <lineage>
        <taxon>Eukaryota</taxon>
        <taxon>Fungi</taxon>
        <taxon>Dikarya</taxon>
        <taxon>Ascomycota</taxon>
        <taxon>Pezizomycotina</taxon>
        <taxon>Pezizomycetes</taxon>
        <taxon>Pezizales</taxon>
        <taxon>Tuberaceae</taxon>
        <taxon>Tuber</taxon>
    </lineage>
</organism>